<dbReference type="EMBL" id="KV417734">
    <property type="protein sequence ID" value="KZP08001.1"/>
    <property type="molecule type" value="Genomic_DNA"/>
</dbReference>
<evidence type="ECO:0000313" key="2">
    <source>
        <dbReference type="Proteomes" id="UP000076532"/>
    </source>
</evidence>
<sequence length="189" mass="20933">MNSFIEHAQPGPVELVLAICCRYALDCFAVRRSSRISGSRHAVELFVERATYLNCSADPRPHHQIPGTFRMYLVSHYPPNSFVHSLTYHVHNFAHVVCSSTYAVRTAPDVVRTAPDAVHTAPDPVHTAPDPVHTAPNTTGGTATAAFALCGKHALPKFFVPEFGRTKLMTIWAQCFRAFGRQFERQGTT</sequence>
<accession>A0A165WXE3</accession>
<gene>
    <name evidence="1" type="ORF">FIBSPDRAFT_965200</name>
</gene>
<keyword evidence="2" id="KW-1185">Reference proteome</keyword>
<dbReference type="Proteomes" id="UP000076532">
    <property type="component" value="Unassembled WGS sequence"/>
</dbReference>
<protein>
    <submittedName>
        <fullName evidence="1">Uncharacterized protein</fullName>
    </submittedName>
</protein>
<name>A0A165WXE3_9AGAM</name>
<organism evidence="1 2">
    <name type="scientific">Athelia psychrophila</name>
    <dbReference type="NCBI Taxonomy" id="1759441"/>
    <lineage>
        <taxon>Eukaryota</taxon>
        <taxon>Fungi</taxon>
        <taxon>Dikarya</taxon>
        <taxon>Basidiomycota</taxon>
        <taxon>Agaricomycotina</taxon>
        <taxon>Agaricomycetes</taxon>
        <taxon>Agaricomycetidae</taxon>
        <taxon>Atheliales</taxon>
        <taxon>Atheliaceae</taxon>
        <taxon>Athelia</taxon>
    </lineage>
</organism>
<dbReference type="AlphaFoldDB" id="A0A165WXE3"/>
<proteinExistence type="predicted"/>
<evidence type="ECO:0000313" key="1">
    <source>
        <dbReference type="EMBL" id="KZP08001.1"/>
    </source>
</evidence>
<reference evidence="1 2" key="1">
    <citation type="journal article" date="2016" name="Mol. Biol. Evol.">
        <title>Comparative Genomics of Early-Diverging Mushroom-Forming Fungi Provides Insights into the Origins of Lignocellulose Decay Capabilities.</title>
        <authorList>
            <person name="Nagy L.G."/>
            <person name="Riley R."/>
            <person name="Tritt A."/>
            <person name="Adam C."/>
            <person name="Daum C."/>
            <person name="Floudas D."/>
            <person name="Sun H."/>
            <person name="Yadav J.S."/>
            <person name="Pangilinan J."/>
            <person name="Larsson K.H."/>
            <person name="Matsuura K."/>
            <person name="Barry K."/>
            <person name="Labutti K."/>
            <person name="Kuo R."/>
            <person name="Ohm R.A."/>
            <person name="Bhattacharya S.S."/>
            <person name="Shirouzu T."/>
            <person name="Yoshinaga Y."/>
            <person name="Martin F.M."/>
            <person name="Grigoriev I.V."/>
            <person name="Hibbett D.S."/>
        </authorList>
    </citation>
    <scope>NUCLEOTIDE SEQUENCE [LARGE SCALE GENOMIC DNA]</scope>
    <source>
        <strain evidence="1 2">CBS 109695</strain>
    </source>
</reference>